<dbReference type="Gene3D" id="1.10.10.10">
    <property type="entry name" value="Winged helix-like DNA-binding domain superfamily/Winged helix DNA-binding domain"/>
    <property type="match status" value="1"/>
</dbReference>
<keyword evidence="3" id="KW-1185">Reference proteome</keyword>
<evidence type="ECO:0000259" key="1">
    <source>
        <dbReference type="PROSITE" id="PS50995"/>
    </source>
</evidence>
<reference evidence="3" key="1">
    <citation type="journal article" date="2019" name="Int. J. Syst. Evol. Microbiol.">
        <title>The Global Catalogue of Microorganisms (GCM) 10K type strain sequencing project: providing services to taxonomists for standard genome sequencing and annotation.</title>
        <authorList>
            <consortium name="The Broad Institute Genomics Platform"/>
            <consortium name="The Broad Institute Genome Sequencing Center for Infectious Disease"/>
            <person name="Wu L."/>
            <person name="Ma J."/>
        </authorList>
    </citation>
    <scope>NUCLEOTIDE SEQUENCE [LARGE SCALE GENOMIC DNA]</scope>
    <source>
        <strain evidence="3">CCUG 55608</strain>
    </source>
</reference>
<dbReference type="PANTHER" id="PTHR33164">
    <property type="entry name" value="TRANSCRIPTIONAL REGULATOR, MARR FAMILY"/>
    <property type="match status" value="1"/>
</dbReference>
<evidence type="ECO:0000313" key="2">
    <source>
        <dbReference type="EMBL" id="MFD1141469.1"/>
    </source>
</evidence>
<feature type="domain" description="HTH marR-type" evidence="1">
    <location>
        <begin position="10"/>
        <end position="143"/>
    </location>
</feature>
<dbReference type="InterPro" id="IPR036388">
    <property type="entry name" value="WH-like_DNA-bd_sf"/>
</dbReference>
<accession>A0ABW3Q6N0</accession>
<proteinExistence type="predicted"/>
<dbReference type="InterPro" id="IPR039422">
    <property type="entry name" value="MarR/SlyA-like"/>
</dbReference>
<protein>
    <submittedName>
        <fullName evidence="2">MarR family winged helix-turn-helix transcriptional regulator</fullName>
    </submittedName>
</protein>
<dbReference type="Pfam" id="PF01047">
    <property type="entry name" value="MarR"/>
    <property type="match status" value="1"/>
</dbReference>
<dbReference type="SUPFAM" id="SSF46785">
    <property type="entry name" value="Winged helix' DNA-binding domain"/>
    <property type="match status" value="1"/>
</dbReference>
<gene>
    <name evidence="2" type="ORF">ACFQ4C_10130</name>
</gene>
<dbReference type="InterPro" id="IPR036390">
    <property type="entry name" value="WH_DNA-bd_sf"/>
</dbReference>
<dbReference type="Proteomes" id="UP001597116">
    <property type="component" value="Unassembled WGS sequence"/>
</dbReference>
<name>A0ABW3Q6N0_9BACT</name>
<dbReference type="EMBL" id="JBHTLP010000008">
    <property type="protein sequence ID" value="MFD1141469.1"/>
    <property type="molecule type" value="Genomic_DNA"/>
</dbReference>
<comment type="caution">
    <text evidence="2">The sequence shown here is derived from an EMBL/GenBank/DDBJ whole genome shotgun (WGS) entry which is preliminary data.</text>
</comment>
<dbReference type="InterPro" id="IPR000835">
    <property type="entry name" value="HTH_MarR-typ"/>
</dbReference>
<dbReference type="PROSITE" id="PS50995">
    <property type="entry name" value="HTH_MARR_2"/>
    <property type="match status" value="1"/>
</dbReference>
<organism evidence="2 3">
    <name type="scientific">Larkinella insperata</name>
    <dbReference type="NCBI Taxonomy" id="332158"/>
    <lineage>
        <taxon>Bacteria</taxon>
        <taxon>Pseudomonadati</taxon>
        <taxon>Bacteroidota</taxon>
        <taxon>Cytophagia</taxon>
        <taxon>Cytophagales</taxon>
        <taxon>Spirosomataceae</taxon>
        <taxon>Larkinella</taxon>
    </lineage>
</organism>
<dbReference type="PANTHER" id="PTHR33164:SF43">
    <property type="entry name" value="HTH-TYPE TRANSCRIPTIONAL REPRESSOR YETL"/>
    <property type="match status" value="1"/>
</dbReference>
<sequence length="144" mass="16947">MKSRPFRNSYHELLVNLHSTQSQISNEFQKKLEPFDLSSQQYFILRLLSEAHPHPLTVSELKNQMVDRSSDITRLIDRLVKKSLVIRENDPENRRKVNLRLSEDSYAFAQKVIGQFQNFESIVSHLSEPEVQTLNELLNKIRNQ</sequence>
<dbReference type="SMART" id="SM00347">
    <property type="entry name" value="HTH_MARR"/>
    <property type="match status" value="1"/>
</dbReference>
<evidence type="ECO:0000313" key="3">
    <source>
        <dbReference type="Proteomes" id="UP001597116"/>
    </source>
</evidence>
<dbReference type="PRINTS" id="PR00598">
    <property type="entry name" value="HTHMARR"/>
</dbReference>
<dbReference type="RefSeq" id="WP_265991876.1">
    <property type="nucleotide sequence ID" value="NZ_CP110973.1"/>
</dbReference>